<dbReference type="OMA" id="DSCCKTR"/>
<dbReference type="PANTHER" id="PTHR19282">
    <property type="entry name" value="TETRASPANIN"/>
    <property type="match status" value="1"/>
</dbReference>
<keyword evidence="5 6" id="KW-0472">Membrane</keyword>
<dbReference type="PANTHER" id="PTHR19282:SF544">
    <property type="entry name" value="TETRASPANIN"/>
    <property type="match status" value="1"/>
</dbReference>
<dbReference type="OrthoDB" id="9993879at2759"/>
<dbReference type="InParanoid" id="A0A7R8UGK1"/>
<dbReference type="InterPro" id="IPR018499">
    <property type="entry name" value="Tetraspanin/Peripherin"/>
</dbReference>
<feature type="transmembrane region" description="Helical" evidence="6">
    <location>
        <begin position="62"/>
        <end position="85"/>
    </location>
</feature>
<comment type="similarity">
    <text evidence="2 6">Belongs to the tetraspanin (TM4SF) family.</text>
</comment>
<dbReference type="Pfam" id="PF00335">
    <property type="entry name" value="Tetraspanin"/>
    <property type="match status" value="1"/>
</dbReference>
<keyword evidence="8" id="KW-1185">Reference proteome</keyword>
<dbReference type="InterPro" id="IPR000301">
    <property type="entry name" value="Tetraspanin_animals"/>
</dbReference>
<dbReference type="CDD" id="cd03155">
    <property type="entry name" value="CD151_like_LEL"/>
    <property type="match status" value="1"/>
</dbReference>
<evidence type="ECO:0000256" key="1">
    <source>
        <dbReference type="ARBA" id="ARBA00004141"/>
    </source>
</evidence>
<dbReference type="Proteomes" id="UP000594454">
    <property type="component" value="Chromosome 2"/>
</dbReference>
<keyword evidence="3 6" id="KW-0812">Transmembrane</keyword>
<evidence type="ECO:0000256" key="3">
    <source>
        <dbReference type="ARBA" id="ARBA00022692"/>
    </source>
</evidence>
<keyword evidence="4 6" id="KW-1133">Transmembrane helix</keyword>
<feature type="transmembrane region" description="Helical" evidence="6">
    <location>
        <begin position="97"/>
        <end position="121"/>
    </location>
</feature>
<gene>
    <name evidence="7" type="ORF">HERILL_LOCUS3580</name>
</gene>
<name>A0A7R8UGK1_HERIL</name>
<evidence type="ECO:0000256" key="2">
    <source>
        <dbReference type="ARBA" id="ARBA00006840"/>
    </source>
</evidence>
<dbReference type="Gene3D" id="1.10.1450.10">
    <property type="entry name" value="Tetraspanin"/>
    <property type="match status" value="1"/>
</dbReference>
<dbReference type="PRINTS" id="PR00259">
    <property type="entry name" value="TMFOUR"/>
</dbReference>
<evidence type="ECO:0000256" key="5">
    <source>
        <dbReference type="ARBA" id="ARBA00023136"/>
    </source>
</evidence>
<dbReference type="SUPFAM" id="SSF48652">
    <property type="entry name" value="Tetraspanin"/>
    <property type="match status" value="1"/>
</dbReference>
<evidence type="ECO:0000256" key="6">
    <source>
        <dbReference type="RuleBase" id="RU361218"/>
    </source>
</evidence>
<feature type="transmembrane region" description="Helical" evidence="6">
    <location>
        <begin position="229"/>
        <end position="255"/>
    </location>
</feature>
<reference evidence="7 8" key="1">
    <citation type="submission" date="2020-11" db="EMBL/GenBank/DDBJ databases">
        <authorList>
            <person name="Wallbank WR R."/>
            <person name="Pardo Diaz C."/>
            <person name="Kozak K."/>
            <person name="Martin S."/>
            <person name="Jiggins C."/>
            <person name="Moest M."/>
            <person name="Warren A I."/>
            <person name="Generalovic N T."/>
            <person name="Byers J.R.P. K."/>
            <person name="Montejo-Kovacevich G."/>
            <person name="Yen C E."/>
        </authorList>
    </citation>
    <scope>NUCLEOTIDE SEQUENCE [LARGE SCALE GENOMIC DNA]</scope>
</reference>
<evidence type="ECO:0000313" key="7">
    <source>
        <dbReference type="EMBL" id="CAD7080426.1"/>
    </source>
</evidence>
<organism evidence="7 8">
    <name type="scientific">Hermetia illucens</name>
    <name type="common">Black soldier fly</name>
    <dbReference type="NCBI Taxonomy" id="343691"/>
    <lineage>
        <taxon>Eukaryota</taxon>
        <taxon>Metazoa</taxon>
        <taxon>Ecdysozoa</taxon>
        <taxon>Arthropoda</taxon>
        <taxon>Hexapoda</taxon>
        <taxon>Insecta</taxon>
        <taxon>Pterygota</taxon>
        <taxon>Neoptera</taxon>
        <taxon>Endopterygota</taxon>
        <taxon>Diptera</taxon>
        <taxon>Brachycera</taxon>
        <taxon>Stratiomyomorpha</taxon>
        <taxon>Stratiomyidae</taxon>
        <taxon>Hermetiinae</taxon>
        <taxon>Hermetia</taxon>
    </lineage>
</organism>
<feature type="transmembrane region" description="Helical" evidence="6">
    <location>
        <begin position="30"/>
        <end position="50"/>
    </location>
</feature>
<sequence>MTKYKPPKRKRDDSDCCSSLNLIKYMLHTFNFVFLVSGVTVLGVAVWTILWKHDYVCLLTNLTYLVGTYAFAIAGILAIIGYLLACCGMFYENRVLILCYIFLLVLVFLLEATVGGLAYIYESQIEDELQLTLKETFITNYGLDERKTNAIDLMQQRYMCCGAIIFEDWKESVWFTTNRTDLIRTKNGRLVPDSCCLTETDMCGTRDHPSNIHYTGCIHKMSEEFRQHLGIIGAIGLGICLIHIIGLLLSCCLYIKLKDPDD</sequence>
<dbReference type="GO" id="GO:0005886">
    <property type="term" value="C:plasma membrane"/>
    <property type="evidence" value="ECO:0007669"/>
    <property type="project" value="TreeGrafter"/>
</dbReference>
<dbReference type="PIRSF" id="PIRSF002419">
    <property type="entry name" value="Tetraspanin"/>
    <property type="match status" value="1"/>
</dbReference>
<comment type="subcellular location">
    <subcellularLocation>
        <location evidence="1 6">Membrane</location>
        <topology evidence="1 6">Multi-pass membrane protein</topology>
    </subcellularLocation>
</comment>
<proteinExistence type="inferred from homology"/>
<evidence type="ECO:0000313" key="8">
    <source>
        <dbReference type="Proteomes" id="UP000594454"/>
    </source>
</evidence>
<dbReference type="AlphaFoldDB" id="A0A7R8UGK1"/>
<dbReference type="InterPro" id="IPR008952">
    <property type="entry name" value="Tetraspanin_EC2_sf"/>
</dbReference>
<protein>
    <recommendedName>
        <fullName evidence="6">Tetraspanin</fullName>
    </recommendedName>
</protein>
<dbReference type="EMBL" id="LR899010">
    <property type="protein sequence ID" value="CAD7080426.1"/>
    <property type="molecule type" value="Genomic_DNA"/>
</dbReference>
<accession>A0A7R8UGK1</accession>
<evidence type="ECO:0000256" key="4">
    <source>
        <dbReference type="ARBA" id="ARBA00022989"/>
    </source>
</evidence>